<comment type="caution">
    <text evidence="1">The sequence shown here is derived from an EMBL/GenBank/DDBJ whole genome shotgun (WGS) entry which is preliminary data.</text>
</comment>
<dbReference type="InterPro" id="IPR006522">
    <property type="entry name" value="Phage_virion_morphogenesis"/>
</dbReference>
<dbReference type="Pfam" id="PF05069">
    <property type="entry name" value="Phage_tail_S"/>
    <property type="match status" value="1"/>
</dbReference>
<name>A0ABW8NER8_9GAMM</name>
<gene>
    <name evidence="1" type="ORF">WG929_03375</name>
</gene>
<keyword evidence="2" id="KW-1185">Reference proteome</keyword>
<dbReference type="Proteomes" id="UP001620597">
    <property type="component" value="Unassembled WGS sequence"/>
</dbReference>
<evidence type="ECO:0000313" key="2">
    <source>
        <dbReference type="Proteomes" id="UP001620597"/>
    </source>
</evidence>
<dbReference type="RefSeq" id="WP_416204901.1">
    <property type="nucleotide sequence ID" value="NZ_JBBKTX010000003.1"/>
</dbReference>
<dbReference type="NCBIfam" id="TIGR01635">
    <property type="entry name" value="tail_comp_S"/>
    <property type="match status" value="1"/>
</dbReference>
<evidence type="ECO:0000313" key="1">
    <source>
        <dbReference type="EMBL" id="MFK4751444.1"/>
    </source>
</evidence>
<reference evidence="1 2" key="1">
    <citation type="submission" date="2024-03" db="EMBL/GenBank/DDBJ databases">
        <title>High-quality draft genome sequence of Oceanobacter sp. wDCs-4.</title>
        <authorList>
            <person name="Dong C."/>
        </authorList>
    </citation>
    <scope>NUCLEOTIDE SEQUENCE [LARGE SCALE GENOMIC DNA]</scope>
    <source>
        <strain evidence="2">wDCs-4</strain>
    </source>
</reference>
<accession>A0ABW8NER8</accession>
<protein>
    <submittedName>
        <fullName evidence="1">Phage virion morphogenesis protein</fullName>
    </submittedName>
</protein>
<dbReference type="EMBL" id="JBBKTX010000003">
    <property type="protein sequence ID" value="MFK4751444.1"/>
    <property type="molecule type" value="Genomic_DNA"/>
</dbReference>
<organism evidence="1 2">
    <name type="scientific">Oceanobacter antarcticus</name>
    <dbReference type="NCBI Taxonomy" id="3133425"/>
    <lineage>
        <taxon>Bacteria</taxon>
        <taxon>Pseudomonadati</taxon>
        <taxon>Pseudomonadota</taxon>
        <taxon>Gammaproteobacteria</taxon>
        <taxon>Oceanospirillales</taxon>
        <taxon>Oceanospirillaceae</taxon>
        <taxon>Oceanobacter</taxon>
    </lineage>
</organism>
<proteinExistence type="predicted"/>
<sequence length="158" mass="17410">MSLDLEFSTAELNRLGARLEALANLNEQDQRDLLEGVGALVESQTHRRIRDEKTAPDGTPWDAWSDSYRSTRHGGNSLLMGEGHLDDSIQYIVDGDDVAIGSNLIYDAILQLGGTPDMAPGPAAIPARQHLGLSVDNEQDIDELIEDFLRDQIQELSR</sequence>